<dbReference type="GO" id="GO:0046872">
    <property type="term" value="F:metal ion binding"/>
    <property type="evidence" value="ECO:0007669"/>
    <property type="project" value="UniProtKB-KW"/>
</dbReference>
<dbReference type="Proteomes" id="UP000379480">
    <property type="component" value="Unassembled WGS sequence"/>
</dbReference>
<dbReference type="PROSITE" id="PS51007">
    <property type="entry name" value="CYTC"/>
    <property type="match status" value="1"/>
</dbReference>
<feature type="signal peptide" evidence="5">
    <location>
        <begin position="1"/>
        <end position="23"/>
    </location>
</feature>
<dbReference type="RefSeq" id="WP_150804538.1">
    <property type="nucleotide sequence ID" value="NZ_CABVHY010000014.1"/>
</dbReference>
<dbReference type="InterPro" id="IPR036909">
    <property type="entry name" value="Cyt_c-like_dom_sf"/>
</dbReference>
<dbReference type="GO" id="GO:0020037">
    <property type="term" value="F:heme binding"/>
    <property type="evidence" value="ECO:0007669"/>
    <property type="project" value="InterPro"/>
</dbReference>
<evidence type="ECO:0000259" key="6">
    <source>
        <dbReference type="PROSITE" id="PS51007"/>
    </source>
</evidence>
<dbReference type="Pfam" id="PF13442">
    <property type="entry name" value="Cytochrome_CBB3"/>
    <property type="match status" value="1"/>
</dbReference>
<feature type="chain" id="PRO_5023026464" description="Cytochrome c domain-containing protein" evidence="5">
    <location>
        <begin position="24"/>
        <end position="112"/>
    </location>
</feature>
<proteinExistence type="predicted"/>
<dbReference type="InterPro" id="IPR009056">
    <property type="entry name" value="Cyt_c-like_dom"/>
</dbReference>
<sequence precursor="true">MRLYRQVVIVASLLLIFSATALAAVAAPDSKRQAQLEHLLAQDCGACHGLRMTGGLGPALTREALAGKSTDSLIATVTQGRPGTAMPGWGPLLSPADIRWLVELLLQGYPAP</sequence>
<keyword evidence="5" id="KW-0732">Signal</keyword>
<dbReference type="OrthoDB" id="8689082at2"/>
<evidence type="ECO:0000256" key="5">
    <source>
        <dbReference type="SAM" id="SignalP"/>
    </source>
</evidence>
<evidence type="ECO:0000313" key="7">
    <source>
        <dbReference type="EMBL" id="VVO07470.1"/>
    </source>
</evidence>
<evidence type="ECO:0000313" key="8">
    <source>
        <dbReference type="Proteomes" id="UP000379480"/>
    </source>
</evidence>
<evidence type="ECO:0000256" key="3">
    <source>
        <dbReference type="ARBA" id="ARBA00023004"/>
    </source>
</evidence>
<gene>
    <name evidence="7" type="ORF">PS723_03143</name>
</gene>
<reference evidence="7 8" key="1">
    <citation type="submission" date="2019-09" db="EMBL/GenBank/DDBJ databases">
        <authorList>
            <person name="Chandra G."/>
            <person name="Truman W A."/>
        </authorList>
    </citation>
    <scope>NUCLEOTIDE SEQUENCE [LARGE SCALE GENOMIC DNA]</scope>
    <source>
        <strain evidence="7">PS723</strain>
    </source>
</reference>
<keyword evidence="2 4" id="KW-0479">Metal-binding</keyword>
<evidence type="ECO:0000256" key="4">
    <source>
        <dbReference type="PROSITE-ProRule" id="PRU00433"/>
    </source>
</evidence>
<keyword evidence="3 4" id="KW-0408">Iron</keyword>
<name>A0A5E7CR33_PSEFL</name>
<dbReference type="EMBL" id="CABVHY010000014">
    <property type="protein sequence ID" value="VVO07470.1"/>
    <property type="molecule type" value="Genomic_DNA"/>
</dbReference>
<dbReference type="AlphaFoldDB" id="A0A5E7CR33"/>
<dbReference type="Gene3D" id="1.10.760.10">
    <property type="entry name" value="Cytochrome c-like domain"/>
    <property type="match status" value="1"/>
</dbReference>
<evidence type="ECO:0000256" key="2">
    <source>
        <dbReference type="ARBA" id="ARBA00022723"/>
    </source>
</evidence>
<keyword evidence="1 4" id="KW-0349">Heme</keyword>
<accession>A0A5E7CR33</accession>
<evidence type="ECO:0000256" key="1">
    <source>
        <dbReference type="ARBA" id="ARBA00022617"/>
    </source>
</evidence>
<feature type="domain" description="Cytochrome c" evidence="6">
    <location>
        <begin position="31"/>
        <end position="109"/>
    </location>
</feature>
<organism evidence="7 8">
    <name type="scientific">Pseudomonas fluorescens</name>
    <dbReference type="NCBI Taxonomy" id="294"/>
    <lineage>
        <taxon>Bacteria</taxon>
        <taxon>Pseudomonadati</taxon>
        <taxon>Pseudomonadota</taxon>
        <taxon>Gammaproteobacteria</taxon>
        <taxon>Pseudomonadales</taxon>
        <taxon>Pseudomonadaceae</taxon>
        <taxon>Pseudomonas</taxon>
    </lineage>
</organism>
<dbReference type="GO" id="GO:0009055">
    <property type="term" value="F:electron transfer activity"/>
    <property type="evidence" value="ECO:0007669"/>
    <property type="project" value="InterPro"/>
</dbReference>
<protein>
    <recommendedName>
        <fullName evidence="6">Cytochrome c domain-containing protein</fullName>
    </recommendedName>
</protein>
<dbReference type="SUPFAM" id="SSF46626">
    <property type="entry name" value="Cytochrome c"/>
    <property type="match status" value="1"/>
</dbReference>